<feature type="compositionally biased region" description="Polar residues" evidence="1">
    <location>
        <begin position="341"/>
        <end position="355"/>
    </location>
</feature>
<proteinExistence type="predicted"/>
<name>A0A423W781_9PEZI</name>
<dbReference type="EMBL" id="LKEB01000059">
    <property type="protein sequence ID" value="ROV99184.1"/>
    <property type="molecule type" value="Genomic_DNA"/>
</dbReference>
<evidence type="ECO:0000313" key="2">
    <source>
        <dbReference type="EMBL" id="ROV99184.1"/>
    </source>
</evidence>
<dbReference type="AlphaFoldDB" id="A0A423W781"/>
<dbReference type="Proteomes" id="UP000285146">
    <property type="component" value="Unassembled WGS sequence"/>
</dbReference>
<dbReference type="OrthoDB" id="5325276at2759"/>
<sequence length="355" mass="39691">MGATDDISPQSWHARQLESESAKPDPTITRTVDTEVTSRTAPAVVHEVVQPEVHEIVQKRITREIHNHHIYRRTLPVLETEILPSRHFLESSDGGRLVEASENEVKKITGLPVRDWIVLPRSSLTESHVQYNGRQNPTHVPEDRLEQGSGLLDIDTEPILMDKRAYVTEDGIFRTEYLWRHPPVFEDVHGRTVPVGRISAGISDDWRRIMKESKRDRAHSEEWDRADKNDVRPNNTRADRVNIGGSAQTTSSNGGHIQSQDVGSHVVPAKVEPLAGPEHQGLAIRTRAGVGSTTQNGGTPDLARKESLQNLKGGEKTTAALSEEENSRLRKETEEQARRQFLQTGSNNKTELSAV</sequence>
<feature type="compositionally biased region" description="Basic and acidic residues" evidence="1">
    <location>
        <begin position="325"/>
        <end position="338"/>
    </location>
</feature>
<evidence type="ECO:0000313" key="3">
    <source>
        <dbReference type="Proteomes" id="UP000285146"/>
    </source>
</evidence>
<reference evidence="2 3" key="1">
    <citation type="submission" date="2015-09" db="EMBL/GenBank/DDBJ databases">
        <title>Host preference determinants of Valsa canker pathogens revealed by comparative genomics.</title>
        <authorList>
            <person name="Yin Z."/>
            <person name="Huang L."/>
        </authorList>
    </citation>
    <scope>NUCLEOTIDE SEQUENCE [LARGE SCALE GENOMIC DNA]</scope>
    <source>
        <strain evidence="2 3">SXYLt</strain>
    </source>
</reference>
<feature type="region of interest" description="Disordered" evidence="1">
    <location>
        <begin position="213"/>
        <end position="355"/>
    </location>
</feature>
<organism evidence="2 3">
    <name type="scientific">Cytospora leucostoma</name>
    <dbReference type="NCBI Taxonomy" id="1230097"/>
    <lineage>
        <taxon>Eukaryota</taxon>
        <taxon>Fungi</taxon>
        <taxon>Dikarya</taxon>
        <taxon>Ascomycota</taxon>
        <taxon>Pezizomycotina</taxon>
        <taxon>Sordariomycetes</taxon>
        <taxon>Sordariomycetidae</taxon>
        <taxon>Diaporthales</taxon>
        <taxon>Cytosporaceae</taxon>
        <taxon>Cytospora</taxon>
    </lineage>
</organism>
<dbReference type="InParanoid" id="A0A423W781"/>
<comment type="caution">
    <text evidence="2">The sequence shown here is derived from an EMBL/GenBank/DDBJ whole genome shotgun (WGS) entry which is preliminary data.</text>
</comment>
<feature type="compositionally biased region" description="Basic and acidic residues" evidence="1">
    <location>
        <begin position="213"/>
        <end position="231"/>
    </location>
</feature>
<keyword evidence="3" id="KW-1185">Reference proteome</keyword>
<accession>A0A423W781</accession>
<evidence type="ECO:0000256" key="1">
    <source>
        <dbReference type="SAM" id="MobiDB-lite"/>
    </source>
</evidence>
<dbReference type="PANTHER" id="PTHR38703:SF1">
    <property type="entry name" value="ALLERGEN"/>
    <property type="match status" value="1"/>
</dbReference>
<feature type="region of interest" description="Disordered" evidence="1">
    <location>
        <begin position="1"/>
        <end position="29"/>
    </location>
</feature>
<feature type="compositionally biased region" description="Polar residues" evidence="1">
    <location>
        <begin position="245"/>
        <end position="262"/>
    </location>
</feature>
<protein>
    <submittedName>
        <fullName evidence="2">Uncharacterized protein</fullName>
    </submittedName>
</protein>
<gene>
    <name evidence="2" type="ORF">VPNG_08234</name>
</gene>
<dbReference type="PANTHER" id="PTHR38703">
    <property type="entry name" value="CHROMOSOME 8, WHOLE GENOME SHOTGUN SEQUENCE"/>
    <property type="match status" value="1"/>
</dbReference>